<evidence type="ECO:0000256" key="9">
    <source>
        <dbReference type="ARBA" id="ARBA00023224"/>
    </source>
</evidence>
<evidence type="ECO:0000256" key="8">
    <source>
        <dbReference type="ARBA" id="ARBA00023170"/>
    </source>
</evidence>
<keyword evidence="4 12" id="KW-1133">Transmembrane helix</keyword>
<dbReference type="GO" id="GO:0043410">
    <property type="term" value="P:positive regulation of MAPK cascade"/>
    <property type="evidence" value="ECO:0007669"/>
    <property type="project" value="TreeGrafter"/>
</dbReference>
<keyword evidence="9 10" id="KW-0807">Transducer</keyword>
<feature type="transmembrane region" description="Helical" evidence="12">
    <location>
        <begin position="88"/>
        <end position="114"/>
    </location>
</feature>
<keyword evidence="5 10" id="KW-0297">G-protein coupled receptor</keyword>
<evidence type="ECO:0000313" key="14">
    <source>
        <dbReference type="EMBL" id="VEL08596.1"/>
    </source>
</evidence>
<proteinExistence type="inferred from homology"/>
<evidence type="ECO:0000256" key="11">
    <source>
        <dbReference type="SAM" id="MobiDB-lite"/>
    </source>
</evidence>
<dbReference type="GO" id="GO:0004993">
    <property type="term" value="F:G protein-coupled serotonin receptor activity"/>
    <property type="evidence" value="ECO:0007669"/>
    <property type="project" value="UniProtKB-ARBA"/>
</dbReference>
<evidence type="ECO:0000256" key="12">
    <source>
        <dbReference type="SAM" id="Phobius"/>
    </source>
</evidence>
<protein>
    <recommendedName>
        <fullName evidence="13">G-protein coupled receptors family 1 profile domain-containing protein</fullName>
    </recommendedName>
</protein>
<feature type="transmembrane region" description="Helical" evidence="12">
    <location>
        <begin position="126"/>
        <end position="148"/>
    </location>
</feature>
<feature type="transmembrane region" description="Helical" evidence="12">
    <location>
        <begin position="569"/>
        <end position="589"/>
    </location>
</feature>
<dbReference type="OrthoDB" id="5955450at2759"/>
<keyword evidence="6 12" id="KW-0472">Membrane</keyword>
<feature type="domain" description="G-protein coupled receptors family 1 profile" evidence="13">
    <location>
        <begin position="68"/>
        <end position="620"/>
    </location>
</feature>
<feature type="transmembrane region" description="Helical" evidence="12">
    <location>
        <begin position="601"/>
        <end position="623"/>
    </location>
</feature>
<evidence type="ECO:0000256" key="10">
    <source>
        <dbReference type="RuleBase" id="RU000688"/>
    </source>
</evidence>
<dbReference type="InterPro" id="IPR000276">
    <property type="entry name" value="GPCR_Rhodpsn"/>
</dbReference>
<accession>A0A3S4ZPH4</accession>
<sequence>MTLFICLLTTGRVSRISSLPVSGATLAYFVSEATTNSPTVADDDASNSTKIKLWSFLMACMGVAIFVGNCLVVAAVATTRRLQTVTNLYVVSLAIADLLVAILVLPASIAYFMSDRWPFDNHTTCYLWLSADILLCTASILNLCCISLDRYMAVTRPLDYTTRRTRRTASLMIIAAWLLSGLIVLPGLFGGVQHNIGRGRCSISVEVGFRVYSSIGSFFGPFFVMLFVYTRIFVVACRRLETFGAGSFNGSTSFGAGSTRHKKGIMGRRDAIQSFTLFGVFASIRSHLSPSPSTHTNIRPSEQASLRNSEKDSPLLARKVTAAAVLTYSTSKKMDLKQPTSAALLTSESNRYSMLDWECQELRPSSLARRTKSCMALLELMTENHALSNSHPMLQRQEIPVTSKKPCLLLHVKTRNFSLDSPQNSSTSYTQYSYFAHNKSDISESCQAKPHMNKHFSSMPCIRPLLSNGIWLSQSSTCDCVFWPCLLACDQPQETIPEYLCRPVETQFTQVVGQSEKASSTTVPKFSSGMMESSHKRPLRNVPTARISSDKRLRERAAFKRERKTAKTLGCVVGCFSVFWLPFFISYIFEPFCLCRYPSWFVTFVTWLGYVNSVFNPFIYAFYNREYANAFKRILRIQTK</sequence>
<dbReference type="Gene3D" id="1.20.1070.10">
    <property type="entry name" value="Rhodopsin 7-helix transmembrane proteins"/>
    <property type="match status" value="2"/>
</dbReference>
<evidence type="ECO:0000256" key="4">
    <source>
        <dbReference type="ARBA" id="ARBA00022989"/>
    </source>
</evidence>
<evidence type="ECO:0000313" key="15">
    <source>
        <dbReference type="Proteomes" id="UP000784294"/>
    </source>
</evidence>
<feature type="transmembrane region" description="Helical" evidence="12">
    <location>
        <begin position="209"/>
        <end position="229"/>
    </location>
</feature>
<comment type="subcellular location">
    <subcellularLocation>
        <location evidence="1">Cell membrane</location>
        <topology evidence="1">Multi-pass membrane protein</topology>
    </subcellularLocation>
</comment>
<feature type="region of interest" description="Disordered" evidence="11">
    <location>
        <begin position="289"/>
        <end position="312"/>
    </location>
</feature>
<keyword evidence="2" id="KW-1003">Cell membrane</keyword>
<dbReference type="SUPFAM" id="SSF81321">
    <property type="entry name" value="Family A G protein-coupled receptor-like"/>
    <property type="match status" value="1"/>
</dbReference>
<keyword evidence="3 10" id="KW-0812">Transmembrane</keyword>
<dbReference type="PRINTS" id="PR00237">
    <property type="entry name" value="GPCRRHODOPSN"/>
</dbReference>
<comment type="caution">
    <text evidence="14">The sequence shown here is derived from an EMBL/GenBank/DDBJ whole genome shotgun (WGS) entry which is preliminary data.</text>
</comment>
<keyword evidence="8 10" id="KW-0675">Receptor</keyword>
<gene>
    <name evidence="14" type="ORF">PXEA_LOCUS2036</name>
</gene>
<feature type="compositionally biased region" description="Polar residues" evidence="11">
    <location>
        <begin position="289"/>
        <end position="307"/>
    </location>
</feature>
<evidence type="ECO:0000256" key="7">
    <source>
        <dbReference type="ARBA" id="ARBA00023157"/>
    </source>
</evidence>
<comment type="similarity">
    <text evidence="10">Belongs to the G-protein coupled receptor 1 family.</text>
</comment>
<name>A0A3S4ZPH4_9PLAT</name>
<dbReference type="PROSITE" id="PS50262">
    <property type="entry name" value="G_PROTEIN_RECEP_F1_2"/>
    <property type="match status" value="1"/>
</dbReference>
<evidence type="ECO:0000256" key="3">
    <source>
        <dbReference type="ARBA" id="ARBA00022692"/>
    </source>
</evidence>
<evidence type="ECO:0000256" key="6">
    <source>
        <dbReference type="ARBA" id="ARBA00023136"/>
    </source>
</evidence>
<feature type="transmembrane region" description="Helical" evidence="12">
    <location>
        <begin position="169"/>
        <end position="189"/>
    </location>
</feature>
<evidence type="ECO:0000256" key="1">
    <source>
        <dbReference type="ARBA" id="ARBA00004651"/>
    </source>
</evidence>
<dbReference type="GO" id="GO:0071880">
    <property type="term" value="P:adenylate cyclase-activating adrenergic receptor signaling pathway"/>
    <property type="evidence" value="ECO:0007669"/>
    <property type="project" value="TreeGrafter"/>
</dbReference>
<dbReference type="GO" id="GO:0005886">
    <property type="term" value="C:plasma membrane"/>
    <property type="evidence" value="ECO:0007669"/>
    <property type="project" value="UniProtKB-SubCell"/>
</dbReference>
<evidence type="ECO:0000259" key="13">
    <source>
        <dbReference type="PROSITE" id="PS50262"/>
    </source>
</evidence>
<dbReference type="PROSITE" id="PS00237">
    <property type="entry name" value="G_PROTEIN_RECEP_F1_1"/>
    <property type="match status" value="1"/>
</dbReference>
<dbReference type="EMBL" id="CAAALY010004334">
    <property type="protein sequence ID" value="VEL08596.1"/>
    <property type="molecule type" value="Genomic_DNA"/>
</dbReference>
<dbReference type="InterPro" id="IPR017452">
    <property type="entry name" value="GPCR_Rhodpsn_7TM"/>
</dbReference>
<evidence type="ECO:0000256" key="2">
    <source>
        <dbReference type="ARBA" id="ARBA00022475"/>
    </source>
</evidence>
<evidence type="ECO:0000256" key="5">
    <source>
        <dbReference type="ARBA" id="ARBA00023040"/>
    </source>
</evidence>
<organism evidence="14 15">
    <name type="scientific">Protopolystoma xenopodis</name>
    <dbReference type="NCBI Taxonomy" id="117903"/>
    <lineage>
        <taxon>Eukaryota</taxon>
        <taxon>Metazoa</taxon>
        <taxon>Spiralia</taxon>
        <taxon>Lophotrochozoa</taxon>
        <taxon>Platyhelminthes</taxon>
        <taxon>Monogenea</taxon>
        <taxon>Polyopisthocotylea</taxon>
        <taxon>Polystomatidea</taxon>
        <taxon>Polystomatidae</taxon>
        <taxon>Protopolystoma</taxon>
    </lineage>
</organism>
<dbReference type="Pfam" id="PF00001">
    <property type="entry name" value="7tm_1"/>
    <property type="match status" value="1"/>
</dbReference>
<dbReference type="AlphaFoldDB" id="A0A3S4ZPH4"/>
<keyword evidence="7" id="KW-1015">Disulfide bond</keyword>
<dbReference type="PANTHER" id="PTHR24248:SF199">
    <property type="entry name" value="IP13425P-RELATED"/>
    <property type="match status" value="1"/>
</dbReference>
<feature type="transmembrane region" description="Helical" evidence="12">
    <location>
        <begin position="53"/>
        <end position="76"/>
    </location>
</feature>
<reference evidence="14" key="1">
    <citation type="submission" date="2018-11" db="EMBL/GenBank/DDBJ databases">
        <authorList>
            <consortium name="Pathogen Informatics"/>
        </authorList>
    </citation>
    <scope>NUCLEOTIDE SEQUENCE</scope>
</reference>
<dbReference type="PANTHER" id="PTHR24248">
    <property type="entry name" value="ADRENERGIC RECEPTOR-RELATED G-PROTEIN COUPLED RECEPTOR"/>
    <property type="match status" value="1"/>
</dbReference>
<keyword evidence="15" id="KW-1185">Reference proteome</keyword>
<dbReference type="Proteomes" id="UP000784294">
    <property type="component" value="Unassembled WGS sequence"/>
</dbReference>